<dbReference type="KEGG" id="mcos:GM418_09380"/>
<dbReference type="Gene3D" id="3.20.20.370">
    <property type="entry name" value="Glycoside hydrolase/deacetylase"/>
    <property type="match status" value="1"/>
</dbReference>
<dbReference type="InterPro" id="IPR002509">
    <property type="entry name" value="NODB_dom"/>
</dbReference>
<evidence type="ECO:0000313" key="5">
    <source>
        <dbReference type="Proteomes" id="UP000428260"/>
    </source>
</evidence>
<dbReference type="AlphaFoldDB" id="A0A6I6JS04"/>
<feature type="domain" description="NodB homology" evidence="3">
    <location>
        <begin position="80"/>
        <end position="253"/>
    </location>
</feature>
<organism evidence="4 5">
    <name type="scientific">Maribellus comscasis</name>
    <dbReference type="NCBI Taxonomy" id="2681766"/>
    <lineage>
        <taxon>Bacteria</taxon>
        <taxon>Pseudomonadati</taxon>
        <taxon>Bacteroidota</taxon>
        <taxon>Bacteroidia</taxon>
        <taxon>Marinilabiliales</taxon>
        <taxon>Prolixibacteraceae</taxon>
        <taxon>Maribellus</taxon>
    </lineage>
</organism>
<dbReference type="Proteomes" id="UP000428260">
    <property type="component" value="Chromosome"/>
</dbReference>
<sequence>MNKFPRFVSQQVSRLFPVNSLFKITTPVFLPFYHVVSDHKLPHIQNYPYRDTAQFERELDFYLKYFRPVSLEYLVENRALRENVFHLSFDDGLKECAEVVAPILLKKGIPATFFVNTAFVDNKMLFHKYKASLVLNKLKKKPNQEAEKLLNEAGLSVDNILSISILQAPVLDKVAEIISVHFDNFLKIETPYLTHSQVLGLQKDGFSIGAHSCNHPEFWKITEDEQLEQVQTSMAWINENLQPKVKAFAFPFTDDGVPAALLDKIEQENICDITFGTAGLKYDTFHFHFQRYPVETEGDFIQNIKAEWVYFLLRKWIGKARVKH</sequence>
<dbReference type="EMBL" id="CP046401">
    <property type="protein sequence ID" value="QGY43860.1"/>
    <property type="molecule type" value="Genomic_DNA"/>
</dbReference>
<dbReference type="SUPFAM" id="SSF88713">
    <property type="entry name" value="Glycoside hydrolase/deacetylase"/>
    <property type="match status" value="1"/>
</dbReference>
<evidence type="ECO:0000259" key="3">
    <source>
        <dbReference type="Pfam" id="PF01522"/>
    </source>
</evidence>
<evidence type="ECO:0000256" key="2">
    <source>
        <dbReference type="ARBA" id="ARBA00022729"/>
    </source>
</evidence>
<gene>
    <name evidence="4" type="ORF">GM418_09380</name>
</gene>
<dbReference type="GO" id="GO:0005975">
    <property type="term" value="P:carbohydrate metabolic process"/>
    <property type="evidence" value="ECO:0007669"/>
    <property type="project" value="InterPro"/>
</dbReference>
<name>A0A6I6JS04_9BACT</name>
<dbReference type="GO" id="GO:0005576">
    <property type="term" value="C:extracellular region"/>
    <property type="evidence" value="ECO:0007669"/>
    <property type="project" value="UniProtKB-SubCell"/>
</dbReference>
<dbReference type="PANTHER" id="PTHR34216:SF3">
    <property type="entry name" value="POLY-BETA-1,6-N-ACETYL-D-GLUCOSAMINE N-DEACETYLASE"/>
    <property type="match status" value="1"/>
</dbReference>
<proteinExistence type="predicted"/>
<dbReference type="CDD" id="cd10918">
    <property type="entry name" value="CE4_NodB_like_5s_6s"/>
    <property type="match status" value="1"/>
</dbReference>
<dbReference type="RefSeq" id="WP_158865410.1">
    <property type="nucleotide sequence ID" value="NZ_CP046401.1"/>
</dbReference>
<comment type="subcellular location">
    <subcellularLocation>
        <location evidence="1">Secreted</location>
    </subcellularLocation>
</comment>
<reference evidence="4 5" key="1">
    <citation type="submission" date="2019-11" db="EMBL/GenBank/DDBJ databases">
        <authorList>
            <person name="Zheng R.K."/>
            <person name="Sun C.M."/>
        </authorList>
    </citation>
    <scope>NUCLEOTIDE SEQUENCE [LARGE SCALE GENOMIC DNA]</scope>
    <source>
        <strain evidence="4 5">WC007</strain>
    </source>
</reference>
<keyword evidence="5" id="KW-1185">Reference proteome</keyword>
<dbReference type="Pfam" id="PF01522">
    <property type="entry name" value="Polysacc_deac_1"/>
    <property type="match status" value="1"/>
</dbReference>
<protein>
    <submittedName>
        <fullName evidence="4">Polysaccharide deacetylase family protein</fullName>
    </submittedName>
</protein>
<evidence type="ECO:0000256" key="1">
    <source>
        <dbReference type="ARBA" id="ARBA00004613"/>
    </source>
</evidence>
<dbReference type="InterPro" id="IPR011330">
    <property type="entry name" value="Glyco_hydro/deAcase_b/a-brl"/>
</dbReference>
<evidence type="ECO:0000313" key="4">
    <source>
        <dbReference type="EMBL" id="QGY43860.1"/>
    </source>
</evidence>
<dbReference type="InterPro" id="IPR051398">
    <property type="entry name" value="Polysacch_Deacetylase"/>
</dbReference>
<dbReference type="PANTHER" id="PTHR34216">
    <property type="match status" value="1"/>
</dbReference>
<accession>A0A6I6JS04</accession>
<dbReference type="GO" id="GO:0016810">
    <property type="term" value="F:hydrolase activity, acting on carbon-nitrogen (but not peptide) bonds"/>
    <property type="evidence" value="ECO:0007669"/>
    <property type="project" value="InterPro"/>
</dbReference>
<keyword evidence="2" id="KW-0732">Signal</keyword>